<keyword evidence="1" id="KW-0012">Acyltransferase</keyword>
<reference evidence="1 2" key="1">
    <citation type="submission" date="2024-02" db="EMBL/GenBank/DDBJ databases">
        <title>Bacteria isolated from the canopy kelp, Nereocystis luetkeana.</title>
        <authorList>
            <person name="Pfister C.A."/>
            <person name="Younker I.T."/>
            <person name="Light S.H."/>
        </authorList>
    </citation>
    <scope>NUCLEOTIDE SEQUENCE [LARGE SCALE GENOMIC DNA]</scope>
    <source>
        <strain evidence="1 2">TI.2.07</strain>
    </source>
</reference>
<feature type="non-terminal residue" evidence="1">
    <location>
        <position position="73"/>
    </location>
</feature>
<keyword evidence="2" id="KW-1185">Reference proteome</keyword>
<keyword evidence="1" id="KW-0808">Transferase</keyword>
<dbReference type="InterPro" id="IPR011076">
    <property type="entry name" value="Malate_synth_sf"/>
</dbReference>
<feature type="non-terminal residue" evidence="1">
    <location>
        <position position="1"/>
    </location>
</feature>
<dbReference type="GO" id="GO:0004474">
    <property type="term" value="F:malate synthase activity"/>
    <property type="evidence" value="ECO:0007669"/>
    <property type="project" value="UniProtKB-EC"/>
</dbReference>
<dbReference type="InterPro" id="IPR046363">
    <property type="entry name" value="MS_N_TIM-barrel_dom"/>
</dbReference>
<protein>
    <submittedName>
        <fullName evidence="1">Malate synthase G</fullName>
        <ecNumber evidence="1">2.3.3.9</ecNumber>
    </submittedName>
</protein>
<dbReference type="PANTHER" id="PTHR42739:SF1">
    <property type="entry name" value="MALATE SYNTHASE G"/>
    <property type="match status" value="1"/>
</dbReference>
<sequence>NDDAEISTMAGPQLLVPVSNARFALNEANARWGSLYDAFYGRDVIANNDELAHKEGFNPHRGQAVINKAKDFL</sequence>
<dbReference type="Proteomes" id="UP001366060">
    <property type="component" value="Unassembled WGS sequence"/>
</dbReference>
<dbReference type="EMBL" id="JBAKBA010000278">
    <property type="protein sequence ID" value="MEL0661108.1"/>
    <property type="molecule type" value="Genomic_DNA"/>
</dbReference>
<proteinExistence type="predicted"/>
<organism evidence="1 2">
    <name type="scientific">Psychromonas arctica</name>
    <dbReference type="NCBI Taxonomy" id="168275"/>
    <lineage>
        <taxon>Bacteria</taxon>
        <taxon>Pseudomonadati</taxon>
        <taxon>Pseudomonadota</taxon>
        <taxon>Gammaproteobacteria</taxon>
        <taxon>Alteromonadales</taxon>
        <taxon>Psychromonadaceae</taxon>
        <taxon>Psychromonas</taxon>
    </lineage>
</organism>
<accession>A0ABU9HH02</accession>
<dbReference type="Gene3D" id="3.20.20.360">
    <property type="entry name" value="Malate synthase, domain 3"/>
    <property type="match status" value="1"/>
</dbReference>
<dbReference type="EC" id="2.3.3.9" evidence="1"/>
<dbReference type="InterPro" id="IPR006253">
    <property type="entry name" value="Malate_synthG"/>
</dbReference>
<comment type="caution">
    <text evidence="1">The sequence shown here is derived from an EMBL/GenBank/DDBJ whole genome shotgun (WGS) entry which is preliminary data.</text>
</comment>
<dbReference type="SUPFAM" id="SSF51645">
    <property type="entry name" value="Malate synthase G"/>
    <property type="match status" value="1"/>
</dbReference>
<gene>
    <name evidence="1" type="ORF">V6255_18555</name>
</gene>
<name>A0ABU9HH02_9GAMM</name>
<evidence type="ECO:0000313" key="2">
    <source>
        <dbReference type="Proteomes" id="UP001366060"/>
    </source>
</evidence>
<evidence type="ECO:0000313" key="1">
    <source>
        <dbReference type="EMBL" id="MEL0661108.1"/>
    </source>
</evidence>
<dbReference type="PANTHER" id="PTHR42739">
    <property type="entry name" value="MALATE SYNTHASE G"/>
    <property type="match status" value="1"/>
</dbReference>